<proteinExistence type="inferred from homology"/>
<dbReference type="PROSITE" id="PS51257">
    <property type="entry name" value="PROKAR_LIPOPROTEIN"/>
    <property type="match status" value="1"/>
</dbReference>
<dbReference type="GO" id="GO:0009279">
    <property type="term" value="C:cell outer membrane"/>
    <property type="evidence" value="ECO:0007669"/>
    <property type="project" value="UniProtKB-SubCell"/>
</dbReference>
<dbReference type="STRING" id="305507.SAMN04489724_0309"/>
<accession>A0A1I7E962</accession>
<organism evidence="8 9">
    <name type="scientific">Algoriphagus locisalis</name>
    <dbReference type="NCBI Taxonomy" id="305507"/>
    <lineage>
        <taxon>Bacteria</taxon>
        <taxon>Pseudomonadati</taxon>
        <taxon>Bacteroidota</taxon>
        <taxon>Cytophagia</taxon>
        <taxon>Cytophagales</taxon>
        <taxon>Cyclobacteriaceae</taxon>
        <taxon>Algoriphagus</taxon>
    </lineage>
</organism>
<dbReference type="RefSeq" id="WP_091698458.1">
    <property type="nucleotide sequence ID" value="NZ_FPBF01000013.1"/>
</dbReference>
<keyword evidence="4" id="KW-0472">Membrane</keyword>
<evidence type="ECO:0000259" key="6">
    <source>
        <dbReference type="Pfam" id="PF07980"/>
    </source>
</evidence>
<evidence type="ECO:0000256" key="1">
    <source>
        <dbReference type="ARBA" id="ARBA00004442"/>
    </source>
</evidence>
<feature type="domain" description="SusD-like N-terminal" evidence="7">
    <location>
        <begin position="78"/>
        <end position="222"/>
    </location>
</feature>
<dbReference type="InterPro" id="IPR011990">
    <property type="entry name" value="TPR-like_helical_dom_sf"/>
</dbReference>
<gene>
    <name evidence="8" type="ORF">SAMN04489724_0309</name>
</gene>
<keyword evidence="3" id="KW-0732">Signal</keyword>
<dbReference type="EMBL" id="FPBF01000013">
    <property type="protein sequence ID" value="SFU20477.1"/>
    <property type="molecule type" value="Genomic_DNA"/>
</dbReference>
<dbReference type="CDD" id="cd08977">
    <property type="entry name" value="SusD"/>
    <property type="match status" value="1"/>
</dbReference>
<dbReference type="Pfam" id="PF14322">
    <property type="entry name" value="SusD-like_3"/>
    <property type="match status" value="1"/>
</dbReference>
<protein>
    <submittedName>
        <fullName evidence="8">Starch-binding associating with outer membrane</fullName>
    </submittedName>
</protein>
<evidence type="ECO:0000256" key="2">
    <source>
        <dbReference type="ARBA" id="ARBA00006275"/>
    </source>
</evidence>
<evidence type="ECO:0000313" key="9">
    <source>
        <dbReference type="Proteomes" id="UP000199673"/>
    </source>
</evidence>
<dbReference type="Pfam" id="PF07980">
    <property type="entry name" value="SusD_RagB"/>
    <property type="match status" value="1"/>
</dbReference>
<dbReference type="Gene3D" id="1.25.40.390">
    <property type="match status" value="1"/>
</dbReference>
<evidence type="ECO:0000256" key="4">
    <source>
        <dbReference type="ARBA" id="ARBA00023136"/>
    </source>
</evidence>
<evidence type="ECO:0000256" key="3">
    <source>
        <dbReference type="ARBA" id="ARBA00022729"/>
    </source>
</evidence>
<dbReference type="SUPFAM" id="SSF48452">
    <property type="entry name" value="TPR-like"/>
    <property type="match status" value="1"/>
</dbReference>
<keyword evidence="5" id="KW-0998">Cell outer membrane</keyword>
<reference evidence="9" key="1">
    <citation type="submission" date="2016-10" db="EMBL/GenBank/DDBJ databases">
        <authorList>
            <person name="Varghese N."/>
            <person name="Submissions S."/>
        </authorList>
    </citation>
    <scope>NUCLEOTIDE SEQUENCE [LARGE SCALE GENOMIC DNA]</scope>
    <source>
        <strain evidence="9">DSM 23445</strain>
    </source>
</reference>
<sequence length="501" mass="55677">MKNIITLSILALLTLGSCTDVGENVYDKYAAEDFYGSAEGSDAALASVYAQLPGNWGGVGYAGADNGWYDLNSMSSDEQVIPHRNTGDWQLDFARLYQREWLPNDGINSNAWNWLYRSVFLANLAIEQLELANAEQSKIAEARVLRAFFYYLLMDDYGNIPFFTENNLPADQIQQVSRPEVFAFIESELKANLEDLPTTKGGNYYGRFNKWAGYTLLAKLYLNAEVYTGTPKWQECLDAISVIEQGGFSLHTSANDSSLPLGSKYYELFGDVLPDDETILAIFTTVDVVGRNIFMIRSLGGTDGTLLAGAGAWNGSVVPQEYVEKFADNDIRKRQFRYGPDPSGPQPAGFIEYALELDNLDNPGADRNAGARNTKFWTALPANGGGSSNDFPIYRYADVLLMKAECLVRLGDAASAKPFIDQVRQRAGLSGLPSAPTLEQIYDERGFELTWEAHRRQDMIRFGTFTQERYLVPAVGDHFKLFPIPTSALNTNPNLTQNPGW</sequence>
<feature type="domain" description="RagB/SusD" evidence="6">
    <location>
        <begin position="361"/>
        <end position="470"/>
    </location>
</feature>
<dbReference type="AlphaFoldDB" id="A0A1I7E962"/>
<keyword evidence="9" id="KW-1185">Reference proteome</keyword>
<dbReference type="Proteomes" id="UP000199673">
    <property type="component" value="Unassembled WGS sequence"/>
</dbReference>
<name>A0A1I7E962_9BACT</name>
<evidence type="ECO:0000313" key="8">
    <source>
        <dbReference type="EMBL" id="SFU20477.1"/>
    </source>
</evidence>
<comment type="subcellular location">
    <subcellularLocation>
        <location evidence="1">Cell outer membrane</location>
    </subcellularLocation>
</comment>
<evidence type="ECO:0000256" key="5">
    <source>
        <dbReference type="ARBA" id="ARBA00023237"/>
    </source>
</evidence>
<dbReference type="OrthoDB" id="5694214at2"/>
<evidence type="ECO:0000259" key="7">
    <source>
        <dbReference type="Pfam" id="PF14322"/>
    </source>
</evidence>
<dbReference type="InterPro" id="IPR012944">
    <property type="entry name" value="SusD_RagB_dom"/>
</dbReference>
<dbReference type="InterPro" id="IPR033985">
    <property type="entry name" value="SusD-like_N"/>
</dbReference>
<comment type="similarity">
    <text evidence="2">Belongs to the SusD family.</text>
</comment>